<reference evidence="14" key="1">
    <citation type="journal article" date="2016" name="Genome Biol. Evol.">
        <title>Evolutionary Dynamics of Chloroplast Genomes in Low Light: A Case Study of the Endolithic Green Alga Ostreobium quekettii.</title>
        <authorList>
            <person name="R Marcelino V."/>
            <person name="Cremen M.C."/>
            <person name="Jackson C.J."/>
            <person name="Larkum A.A."/>
            <person name="Verbruggen H."/>
        </authorList>
    </citation>
    <scope>NUCLEOTIDE SEQUENCE</scope>
</reference>
<geneLocation type="chloroplast" evidence="14"/>
<dbReference type="GO" id="GO:0045259">
    <property type="term" value="C:proton-transporting ATP synthase complex"/>
    <property type="evidence" value="ECO:0007669"/>
    <property type="project" value="UniProtKB-KW"/>
</dbReference>
<keyword evidence="6 11" id="KW-1133">Transmembrane helix</keyword>
<keyword evidence="8 11" id="KW-0472">Membrane</keyword>
<keyword evidence="14" id="KW-0150">Chloroplast</keyword>
<evidence type="ECO:0000256" key="13">
    <source>
        <dbReference type="SAM" id="Coils"/>
    </source>
</evidence>
<comment type="subunit">
    <text evidence="11">F-type ATPases have 2 components, F(1) - the catalytic core - and F(0) - the membrane proton channel. F(1) has five subunits: alpha(3), beta(3), gamma(1), delta(1), epsilon(1). F(0) has four main subunits: a(1), b(1), b'(1) and c(10-14). The alpha and beta chains form an alternating ring which encloses part of the gamma chain. F(1) is attached to F(0) by a central stalk formed by the gamma and epsilon chains, while a peripheral stalk is formed by the delta, b and b' chains.</text>
</comment>
<dbReference type="AlphaFoldDB" id="A0A1C9JBT1"/>
<dbReference type="InterPro" id="IPR002146">
    <property type="entry name" value="ATP_synth_b/b'su_bac/chlpt"/>
</dbReference>
<dbReference type="GeneID" id="29288811"/>
<evidence type="ECO:0000256" key="7">
    <source>
        <dbReference type="ARBA" id="ARBA00023065"/>
    </source>
</evidence>
<comment type="similarity">
    <text evidence="11 12">Belongs to the ATPase B chain family.</text>
</comment>
<dbReference type="RefSeq" id="YP_009306397.1">
    <property type="nucleotide sequence ID" value="NC_031368.1"/>
</dbReference>
<evidence type="ECO:0000256" key="6">
    <source>
        <dbReference type="ARBA" id="ARBA00022989"/>
    </source>
</evidence>
<feature type="coiled-coil region" evidence="13">
    <location>
        <begin position="52"/>
        <end position="86"/>
    </location>
</feature>
<comment type="function">
    <text evidence="10 11">F(1)F(0) ATP synthase produces ATP from ADP in the presence of a proton or sodium gradient. F-type ATPases consist of two structural domains, F(1) containing the extramembraneous catalytic core and F(0) containing the membrane proton channel, linked together by a central stalk and a peripheral stalk. During catalysis, ATP synthesis in the catalytic domain of F(1) is coupled via a rotary mechanism of the central stalk subunits to proton translocation.</text>
</comment>
<keyword evidence="9 11" id="KW-0066">ATP synthesis</keyword>
<evidence type="ECO:0000256" key="8">
    <source>
        <dbReference type="ARBA" id="ARBA00023136"/>
    </source>
</evidence>
<accession>A0A1C9JBT1</accession>
<name>A0A1C9JBT1_9CHLO</name>
<evidence type="ECO:0000256" key="12">
    <source>
        <dbReference type="RuleBase" id="RU003848"/>
    </source>
</evidence>
<dbReference type="GO" id="GO:0046933">
    <property type="term" value="F:proton-transporting ATP synthase activity, rotational mechanism"/>
    <property type="evidence" value="ECO:0007669"/>
    <property type="project" value="UniProtKB-UniRule"/>
</dbReference>
<keyword evidence="11" id="KW-0793">Thylakoid</keyword>
<reference evidence="14" key="2">
    <citation type="submission" date="2016-08" db="EMBL/GenBank/DDBJ databases">
        <authorList>
            <person name="Seilhamer J.J."/>
        </authorList>
    </citation>
    <scope>NUCLEOTIDE SEQUENCE</scope>
</reference>
<evidence type="ECO:0000256" key="5">
    <source>
        <dbReference type="ARBA" id="ARBA00022781"/>
    </source>
</evidence>
<evidence type="ECO:0000256" key="9">
    <source>
        <dbReference type="ARBA" id="ARBA00023310"/>
    </source>
</evidence>
<comment type="miscellaneous">
    <text evidence="11">In plastids the F-type ATPase is also known as CF(1)CF(0).</text>
</comment>
<evidence type="ECO:0000256" key="11">
    <source>
        <dbReference type="HAMAP-Rule" id="MF_01398"/>
    </source>
</evidence>
<keyword evidence="2 11" id="KW-0813">Transport</keyword>
<keyword evidence="14" id="KW-0934">Plastid</keyword>
<organism evidence="14">
    <name type="scientific">Caulerpa cliftonii</name>
    <dbReference type="NCBI Taxonomy" id="1004391"/>
    <lineage>
        <taxon>Eukaryota</taxon>
        <taxon>Viridiplantae</taxon>
        <taxon>Chlorophyta</taxon>
        <taxon>core chlorophytes</taxon>
        <taxon>Ulvophyceae</taxon>
        <taxon>TCBD clade</taxon>
        <taxon>Bryopsidales</taxon>
        <taxon>Halimedineae</taxon>
        <taxon>Caulerpaceae</taxon>
        <taxon>Caulerpa</taxon>
    </lineage>
</organism>
<evidence type="ECO:0000256" key="1">
    <source>
        <dbReference type="ARBA" id="ARBA00004167"/>
    </source>
</evidence>
<keyword evidence="3 11" id="KW-0138">CF(0)</keyword>
<proteinExistence type="inferred from homology"/>
<comment type="function">
    <text evidence="11">Component of the F(0) channel, it forms part of the peripheral stalk, linking F(1) to F(0).</text>
</comment>
<comment type="subcellular location">
    <subcellularLocation>
        <location evidence="1">Membrane</location>
        <topology evidence="1">Single-pass membrane protein</topology>
    </subcellularLocation>
    <subcellularLocation>
        <location evidence="11">Plastid</location>
        <location evidence="11">Chloroplast thylakoid membrane</location>
        <topology evidence="11">Single-pass membrane protein</topology>
    </subcellularLocation>
</comment>
<dbReference type="PANTHER" id="PTHR34264:SF3">
    <property type="entry name" value="ATP SYNTHASE SUBUNIT B, CHLOROPLASTIC"/>
    <property type="match status" value="1"/>
</dbReference>
<evidence type="ECO:0000256" key="3">
    <source>
        <dbReference type="ARBA" id="ARBA00022547"/>
    </source>
</evidence>
<dbReference type="GO" id="GO:0009535">
    <property type="term" value="C:chloroplast thylakoid membrane"/>
    <property type="evidence" value="ECO:0007669"/>
    <property type="project" value="UniProtKB-SubCell"/>
</dbReference>
<evidence type="ECO:0000256" key="10">
    <source>
        <dbReference type="ARBA" id="ARBA00025198"/>
    </source>
</evidence>
<evidence type="ECO:0000256" key="2">
    <source>
        <dbReference type="ARBA" id="ARBA00022448"/>
    </source>
</evidence>
<dbReference type="CDD" id="cd06503">
    <property type="entry name" value="ATP-synt_Fo_b"/>
    <property type="match status" value="1"/>
</dbReference>
<dbReference type="HAMAP" id="MF_01398">
    <property type="entry name" value="ATP_synth_b_bprime"/>
    <property type="match status" value="1"/>
</dbReference>
<keyword evidence="4 11" id="KW-0812">Transmembrane</keyword>
<dbReference type="EMBL" id="KX808498">
    <property type="protein sequence ID" value="AOP19301.1"/>
    <property type="molecule type" value="Genomic_DNA"/>
</dbReference>
<gene>
    <name evidence="11 14" type="primary">atpF</name>
</gene>
<keyword evidence="7 11" id="KW-0406">Ion transport</keyword>
<dbReference type="PANTHER" id="PTHR34264">
    <property type="entry name" value="ATP SYNTHASE SUBUNIT B, CHLOROPLASTIC"/>
    <property type="match status" value="1"/>
</dbReference>
<protein>
    <recommendedName>
        <fullName evidence="11">ATP synthase subunit b, chloroplastic</fullName>
    </recommendedName>
    <alternativeName>
        <fullName evidence="11">ATP synthase F(0) sector subunit b</fullName>
    </alternativeName>
    <alternativeName>
        <fullName evidence="11">ATPase subunit I</fullName>
    </alternativeName>
</protein>
<keyword evidence="13" id="KW-0175">Coiled coil</keyword>
<evidence type="ECO:0000313" key="14">
    <source>
        <dbReference type="EMBL" id="AOP19301.1"/>
    </source>
</evidence>
<keyword evidence="5 11" id="KW-0375">Hydrogen ion transport</keyword>
<evidence type="ECO:0000256" key="4">
    <source>
        <dbReference type="ARBA" id="ARBA00022692"/>
    </source>
</evidence>
<dbReference type="Pfam" id="PF00430">
    <property type="entry name" value="ATP-synt_B"/>
    <property type="match status" value="1"/>
</dbReference>
<sequence length="170" mass="19838">MFFFNQSWGIQTNIFETNIINLAVVLAVVIFFVGDAVRSLLTKRQESILSNLRQGEERAQEAEKLFLEARKKYNNASEQVNQIKIQTQKSIQDDQTQSQIQIQTDLERLKQFQNSTIYYQQQKIQKQISQKILISVNQKVNQKFQMRLNSKFHKSINTSCIESLQKMGSS</sequence>
<feature type="transmembrane region" description="Helical" evidence="11">
    <location>
        <begin position="20"/>
        <end position="41"/>
    </location>
</feature>